<dbReference type="Pfam" id="PF18545">
    <property type="entry name" value="HalOD1"/>
    <property type="match status" value="1"/>
</dbReference>
<comment type="caution">
    <text evidence="2">The sequence shown here is derived from an EMBL/GenBank/DDBJ whole genome shotgun (WGS) entry which is preliminary data.</text>
</comment>
<dbReference type="RefSeq" id="WP_159525901.1">
    <property type="nucleotide sequence ID" value="NZ_WUUU01000038.1"/>
</dbReference>
<name>A0A6B0SNC8_9EURY</name>
<proteinExistence type="predicted"/>
<evidence type="ECO:0000259" key="1">
    <source>
        <dbReference type="Pfam" id="PF18545"/>
    </source>
</evidence>
<feature type="domain" description="Halobacterial output" evidence="1">
    <location>
        <begin position="19"/>
        <end position="86"/>
    </location>
</feature>
<gene>
    <name evidence="2" type="ORF">GRX66_06925</name>
</gene>
<evidence type="ECO:0000313" key="2">
    <source>
        <dbReference type="EMBL" id="MXR20350.1"/>
    </source>
</evidence>
<accession>A0A6B0SNC8</accession>
<dbReference type="EMBL" id="WUUU01000038">
    <property type="protein sequence ID" value="MXR20350.1"/>
    <property type="molecule type" value="Genomic_DNA"/>
</dbReference>
<dbReference type="Proteomes" id="UP000471521">
    <property type="component" value="Unassembled WGS sequence"/>
</dbReference>
<dbReference type="OrthoDB" id="271495at2157"/>
<evidence type="ECO:0000313" key="3">
    <source>
        <dbReference type="Proteomes" id="UP000471521"/>
    </source>
</evidence>
<dbReference type="InterPro" id="IPR040624">
    <property type="entry name" value="HalOD1"/>
</dbReference>
<dbReference type="AlphaFoldDB" id="A0A6B0SNC8"/>
<sequence length="88" mass="9597">MSVGVDAAPLARRTNWTTTEAPSTAIVQLVADVTNRAHTDLDPLQETIDGDALNSLFESAASERLYVSFTYEGVNVRVTNDGIVEIWE</sequence>
<protein>
    <recommendedName>
        <fullName evidence="1">Halobacterial output domain-containing protein</fullName>
    </recommendedName>
</protein>
<reference evidence="2 3" key="1">
    <citation type="submission" date="2019-12" db="EMBL/GenBank/DDBJ databases">
        <title>Isolation and characterization of three novel carbon monoxide-oxidizing members of Halobacteria from salione crusts and soils.</title>
        <authorList>
            <person name="Myers M.R."/>
            <person name="King G.M."/>
        </authorList>
    </citation>
    <scope>NUCLEOTIDE SEQUENCE [LARGE SCALE GENOMIC DNA]</scope>
    <source>
        <strain evidence="2 3">PCN9</strain>
    </source>
</reference>
<organism evidence="2 3">
    <name type="scientific">Halobacterium bonnevillei</name>
    <dbReference type="NCBI Taxonomy" id="2692200"/>
    <lineage>
        <taxon>Archaea</taxon>
        <taxon>Methanobacteriati</taxon>
        <taxon>Methanobacteriota</taxon>
        <taxon>Stenosarchaea group</taxon>
        <taxon>Halobacteria</taxon>
        <taxon>Halobacteriales</taxon>
        <taxon>Halobacteriaceae</taxon>
        <taxon>Halobacterium</taxon>
    </lineage>
</organism>
<keyword evidence="3" id="KW-1185">Reference proteome</keyword>